<dbReference type="AlphaFoldDB" id="A0A7Z7NAC6"/>
<feature type="compositionally biased region" description="Low complexity" evidence="1">
    <location>
        <begin position="366"/>
        <end position="390"/>
    </location>
</feature>
<feature type="domain" description="Winged helix-turn-helix" evidence="3">
    <location>
        <begin position="230"/>
        <end position="306"/>
    </location>
</feature>
<accession>A0A7Z7NAC6</accession>
<feature type="domain" description="NB-ARC" evidence="2">
    <location>
        <begin position="9"/>
        <end position="94"/>
    </location>
</feature>
<keyword evidence="5" id="KW-1185">Reference proteome</keyword>
<dbReference type="Pfam" id="PF00931">
    <property type="entry name" value="NB-ARC"/>
    <property type="match status" value="1"/>
</dbReference>
<protein>
    <submittedName>
        <fullName evidence="4">HTH-type transcriptional regulator</fullName>
    </submittedName>
</protein>
<dbReference type="GO" id="GO:0043531">
    <property type="term" value="F:ADP binding"/>
    <property type="evidence" value="ECO:0007669"/>
    <property type="project" value="InterPro"/>
</dbReference>
<evidence type="ECO:0000313" key="4">
    <source>
        <dbReference type="EMBL" id="SOJ54737.1"/>
    </source>
</evidence>
<dbReference type="Proteomes" id="UP000554965">
    <property type="component" value="Unassembled WGS sequence"/>
</dbReference>
<feature type="region of interest" description="Disordered" evidence="1">
    <location>
        <begin position="352"/>
        <end position="390"/>
    </location>
</feature>
<dbReference type="PRINTS" id="PR00364">
    <property type="entry name" value="DISEASERSIST"/>
</dbReference>
<evidence type="ECO:0000313" key="5">
    <source>
        <dbReference type="Proteomes" id="UP000554965"/>
    </source>
</evidence>
<evidence type="ECO:0000259" key="2">
    <source>
        <dbReference type="Pfam" id="PF00931"/>
    </source>
</evidence>
<organism evidence="4 5">
    <name type="scientific">Mycobacterium simulans</name>
    <dbReference type="NCBI Taxonomy" id="627089"/>
    <lineage>
        <taxon>Bacteria</taxon>
        <taxon>Bacillati</taxon>
        <taxon>Actinomycetota</taxon>
        <taxon>Actinomycetes</taxon>
        <taxon>Mycobacteriales</taxon>
        <taxon>Mycobacteriaceae</taxon>
        <taxon>Mycobacterium</taxon>
    </lineage>
</organism>
<dbReference type="PANTHER" id="PTHR47691:SF3">
    <property type="entry name" value="HTH-TYPE TRANSCRIPTIONAL REGULATOR RV0890C-RELATED"/>
    <property type="match status" value="1"/>
</dbReference>
<sequence>MNHVRQLLADNRVVTLTGADGVGKTRLALQVAGQVACDFSGGRWYVDLRQITDRNLMSMAMVSALGLPKPPSRSTMDTLVRFINDRRILVVLDHCEHLLDACAALVGALGACPGLKVLATSSESIGAAGEVSWRVPSLSLGDEAVELFATRARRARPDFAIDANTGAPVAAICQLLDGLPLAIELAAARVGVLSVAEILDSLHDRFRLLNGAVRRGQTLRAAVQWSYALLSEPQRVLLNRLAMFTGAFDLDAAQAVGAYEEFERCQVLDHLTPLADKSLIAAESGGSQTRYRLPQTVRQYALQKLAESGEADVVCTRLREHYGAGTHGLPLIGAAGSEINYLPTVLAPRREKPGTVVSRQPASLQPSSPGWTTWATPTARPTPTSPRDGT</sequence>
<dbReference type="Pfam" id="PF25872">
    <property type="entry name" value="HTH_77"/>
    <property type="match status" value="1"/>
</dbReference>
<dbReference type="EMBL" id="OCTY01000002">
    <property type="protein sequence ID" value="SOJ54737.1"/>
    <property type="molecule type" value="Genomic_DNA"/>
</dbReference>
<proteinExistence type="predicted"/>
<dbReference type="SUPFAM" id="SSF52540">
    <property type="entry name" value="P-loop containing nucleoside triphosphate hydrolases"/>
    <property type="match status" value="1"/>
</dbReference>
<comment type="caution">
    <text evidence="4">The sequence shown here is derived from an EMBL/GenBank/DDBJ whole genome shotgun (WGS) entry which is preliminary data.</text>
</comment>
<dbReference type="InterPro" id="IPR058852">
    <property type="entry name" value="HTH_77"/>
</dbReference>
<evidence type="ECO:0000256" key="1">
    <source>
        <dbReference type="SAM" id="MobiDB-lite"/>
    </source>
</evidence>
<gene>
    <name evidence="4" type="ORF">MSIMFB_02230</name>
</gene>
<evidence type="ECO:0000259" key="3">
    <source>
        <dbReference type="Pfam" id="PF25872"/>
    </source>
</evidence>
<dbReference type="PANTHER" id="PTHR47691">
    <property type="entry name" value="REGULATOR-RELATED"/>
    <property type="match status" value="1"/>
</dbReference>
<reference evidence="4 5" key="1">
    <citation type="submission" date="2017-10" db="EMBL/GenBank/DDBJ databases">
        <authorList>
            <consortium name="Urmite Genomes"/>
        </authorList>
    </citation>
    <scope>NUCLEOTIDE SEQUENCE [LARGE SCALE GENOMIC DNA]</scope>
    <source>
        <strain evidence="4 5">FB-527</strain>
    </source>
</reference>
<dbReference type="InterPro" id="IPR027417">
    <property type="entry name" value="P-loop_NTPase"/>
</dbReference>
<dbReference type="InterPro" id="IPR002182">
    <property type="entry name" value="NB-ARC"/>
</dbReference>
<dbReference type="Gene3D" id="3.40.50.300">
    <property type="entry name" value="P-loop containing nucleotide triphosphate hydrolases"/>
    <property type="match status" value="1"/>
</dbReference>
<name>A0A7Z7NAC6_9MYCO</name>